<proteinExistence type="predicted"/>
<name>A0A7J0C7M2_9ACTN</name>
<accession>A0A7J0C7M2</accession>
<dbReference type="AlphaFoldDB" id="A0A7J0C7M2"/>
<evidence type="ECO:0000313" key="2">
    <source>
        <dbReference type="Proteomes" id="UP000498980"/>
    </source>
</evidence>
<protein>
    <submittedName>
        <fullName evidence="1">Uncharacterized protein</fullName>
    </submittedName>
</protein>
<dbReference type="Proteomes" id="UP000498980">
    <property type="component" value="Unassembled WGS sequence"/>
</dbReference>
<evidence type="ECO:0000313" key="1">
    <source>
        <dbReference type="EMBL" id="GFM98482.1"/>
    </source>
</evidence>
<gene>
    <name evidence="1" type="ORF">Sfulv_32930</name>
</gene>
<sequence>MAGNGDMTCRLRCHCGALPRAPGVNALPGLPRVRAGVVSAGAAAQDAEGKHTVSGNRPR</sequence>
<comment type="caution">
    <text evidence="1">The sequence shown here is derived from an EMBL/GenBank/DDBJ whole genome shotgun (WGS) entry which is preliminary data.</text>
</comment>
<dbReference type="EMBL" id="BLWC01000001">
    <property type="protein sequence ID" value="GFM98482.1"/>
    <property type="molecule type" value="Genomic_DNA"/>
</dbReference>
<reference evidence="1 2" key="1">
    <citation type="submission" date="2020-05" db="EMBL/GenBank/DDBJ databases">
        <title>Whole genome shotgun sequence of Streptomyces fulvorobeus NBRC 15897.</title>
        <authorList>
            <person name="Komaki H."/>
            <person name="Tamura T."/>
        </authorList>
    </citation>
    <scope>NUCLEOTIDE SEQUENCE [LARGE SCALE GENOMIC DNA]</scope>
    <source>
        <strain evidence="1 2">NBRC 15897</strain>
    </source>
</reference>
<keyword evidence="2" id="KW-1185">Reference proteome</keyword>
<organism evidence="1 2">
    <name type="scientific">Streptomyces fulvorobeus</name>
    <dbReference type="NCBI Taxonomy" id="284028"/>
    <lineage>
        <taxon>Bacteria</taxon>
        <taxon>Bacillati</taxon>
        <taxon>Actinomycetota</taxon>
        <taxon>Actinomycetes</taxon>
        <taxon>Kitasatosporales</taxon>
        <taxon>Streptomycetaceae</taxon>
        <taxon>Streptomyces</taxon>
    </lineage>
</organism>